<reference evidence="1" key="1">
    <citation type="submission" date="2024-06" db="EMBL/GenBank/DDBJ databases">
        <authorList>
            <person name="Liu X."/>
            <person name="Lenzi L."/>
            <person name="Haldenby T S."/>
            <person name="Uol C."/>
        </authorList>
    </citation>
    <scope>NUCLEOTIDE SEQUENCE</scope>
</reference>
<dbReference type="SUPFAM" id="SSF56281">
    <property type="entry name" value="Metallo-hydrolase/oxidoreductase"/>
    <property type="match status" value="1"/>
</dbReference>
<name>A0AAV2TJD3_CALDB</name>
<dbReference type="EMBL" id="CAXLJL010000301">
    <property type="protein sequence ID" value="CAL5136339.1"/>
    <property type="molecule type" value="Genomic_DNA"/>
</dbReference>
<proteinExistence type="predicted"/>
<dbReference type="InterPro" id="IPR036866">
    <property type="entry name" value="RibonucZ/Hydroxyglut_hydro"/>
</dbReference>
<evidence type="ECO:0000313" key="1">
    <source>
        <dbReference type="EMBL" id="CAL5136339.1"/>
    </source>
</evidence>
<gene>
    <name evidence="1" type="ORF">CDAUBV1_LOCUS10400</name>
</gene>
<evidence type="ECO:0000313" key="2">
    <source>
        <dbReference type="Proteomes" id="UP001497525"/>
    </source>
</evidence>
<dbReference type="AlphaFoldDB" id="A0AAV2TJD3"/>
<accession>A0AAV2TJD3</accession>
<dbReference type="Gene3D" id="3.60.15.10">
    <property type="entry name" value="Ribonuclease Z/Hydroxyacylglutathione hydrolase-like"/>
    <property type="match status" value="1"/>
</dbReference>
<dbReference type="Proteomes" id="UP001497525">
    <property type="component" value="Unassembled WGS sequence"/>
</dbReference>
<comment type="caution">
    <text evidence="1">The sequence shown here is derived from an EMBL/GenBank/DDBJ whole genome shotgun (WGS) entry which is preliminary data.</text>
</comment>
<organism evidence="1 2">
    <name type="scientific">Calicophoron daubneyi</name>
    <name type="common">Rumen fluke</name>
    <name type="synonym">Paramphistomum daubneyi</name>
    <dbReference type="NCBI Taxonomy" id="300641"/>
    <lineage>
        <taxon>Eukaryota</taxon>
        <taxon>Metazoa</taxon>
        <taxon>Spiralia</taxon>
        <taxon>Lophotrochozoa</taxon>
        <taxon>Platyhelminthes</taxon>
        <taxon>Trematoda</taxon>
        <taxon>Digenea</taxon>
        <taxon>Plagiorchiida</taxon>
        <taxon>Pronocephalata</taxon>
        <taxon>Paramphistomoidea</taxon>
        <taxon>Paramphistomidae</taxon>
        <taxon>Calicophoron</taxon>
    </lineage>
</organism>
<protein>
    <submittedName>
        <fullName evidence="1">Uncharacterized protein</fullName>
    </submittedName>
</protein>
<sequence>MLLPAGHCLGSTMFLLSGKRGIILYTGDFRLSRNQLPSFMNLFPKTYVWMRKPSLLMHCFPKKP</sequence>